<reference evidence="5" key="2">
    <citation type="submission" date="2020-09" db="EMBL/GenBank/DDBJ databases">
        <authorList>
            <person name="Sun Q."/>
            <person name="Kim S."/>
        </authorList>
    </citation>
    <scope>NUCLEOTIDE SEQUENCE</scope>
    <source>
        <strain evidence="5">KCTC 12711</strain>
    </source>
</reference>
<dbReference type="Gene3D" id="2.40.10.120">
    <property type="match status" value="1"/>
</dbReference>
<feature type="chain" id="PRO_5037365250" evidence="3">
    <location>
        <begin position="20"/>
        <end position="441"/>
    </location>
</feature>
<dbReference type="InterPro" id="IPR051201">
    <property type="entry name" value="Chloro_Bact_Ser_Proteases"/>
</dbReference>
<evidence type="ECO:0000259" key="4">
    <source>
        <dbReference type="PROSITE" id="PS50106"/>
    </source>
</evidence>
<accession>A0A918VL38</accession>
<dbReference type="PANTHER" id="PTHR43343">
    <property type="entry name" value="PEPTIDASE S12"/>
    <property type="match status" value="1"/>
</dbReference>
<dbReference type="Pfam" id="PF17820">
    <property type="entry name" value="PDZ_6"/>
    <property type="match status" value="1"/>
</dbReference>
<dbReference type="GO" id="GO:0006508">
    <property type="term" value="P:proteolysis"/>
    <property type="evidence" value="ECO:0007669"/>
    <property type="project" value="UniProtKB-KW"/>
</dbReference>
<evidence type="ECO:0000313" key="6">
    <source>
        <dbReference type="Proteomes" id="UP000614811"/>
    </source>
</evidence>
<dbReference type="Pfam" id="PF13180">
    <property type="entry name" value="PDZ_2"/>
    <property type="match status" value="1"/>
</dbReference>
<evidence type="ECO:0000313" key="5">
    <source>
        <dbReference type="EMBL" id="GHA10305.1"/>
    </source>
</evidence>
<dbReference type="InterPro" id="IPR009003">
    <property type="entry name" value="Peptidase_S1_PA"/>
</dbReference>
<dbReference type="Pfam" id="PF13365">
    <property type="entry name" value="Trypsin_2"/>
    <property type="match status" value="1"/>
</dbReference>
<feature type="domain" description="PDZ" evidence="4">
    <location>
        <begin position="241"/>
        <end position="332"/>
    </location>
</feature>
<feature type="signal peptide" evidence="3">
    <location>
        <begin position="1"/>
        <end position="19"/>
    </location>
</feature>
<keyword evidence="1 5" id="KW-0645">Protease</keyword>
<evidence type="ECO:0000256" key="2">
    <source>
        <dbReference type="ARBA" id="ARBA00022801"/>
    </source>
</evidence>
<dbReference type="Gene3D" id="2.30.42.10">
    <property type="match status" value="2"/>
</dbReference>
<protein>
    <submittedName>
        <fullName evidence="5">Protease</fullName>
    </submittedName>
</protein>
<dbReference type="Proteomes" id="UP000614811">
    <property type="component" value="Unassembled WGS sequence"/>
</dbReference>
<dbReference type="SMART" id="SM00228">
    <property type="entry name" value="PDZ"/>
    <property type="match status" value="2"/>
</dbReference>
<keyword evidence="3" id="KW-0732">Signal</keyword>
<dbReference type="InterPro" id="IPR041489">
    <property type="entry name" value="PDZ_6"/>
</dbReference>
<comment type="caution">
    <text evidence="5">The sequence shown here is derived from an EMBL/GenBank/DDBJ whole genome shotgun (WGS) entry which is preliminary data.</text>
</comment>
<dbReference type="AlphaFoldDB" id="A0A918VL38"/>
<dbReference type="InterPro" id="IPR001940">
    <property type="entry name" value="Peptidase_S1C"/>
</dbReference>
<dbReference type="PANTHER" id="PTHR43343:SF3">
    <property type="entry name" value="PROTEASE DO-LIKE 8, CHLOROPLASTIC"/>
    <property type="match status" value="1"/>
</dbReference>
<dbReference type="PROSITE" id="PS50106">
    <property type="entry name" value="PDZ"/>
    <property type="match status" value="1"/>
</dbReference>
<organism evidence="5 6">
    <name type="scientific">Arenicella chitinivorans</name>
    <dbReference type="NCBI Taxonomy" id="1329800"/>
    <lineage>
        <taxon>Bacteria</taxon>
        <taxon>Pseudomonadati</taxon>
        <taxon>Pseudomonadota</taxon>
        <taxon>Gammaproteobacteria</taxon>
        <taxon>Arenicellales</taxon>
        <taxon>Arenicellaceae</taxon>
        <taxon>Arenicella</taxon>
    </lineage>
</organism>
<reference evidence="5" key="1">
    <citation type="journal article" date="2014" name="Int. J. Syst. Evol. Microbiol.">
        <title>Complete genome sequence of Corynebacterium casei LMG S-19264T (=DSM 44701T), isolated from a smear-ripened cheese.</title>
        <authorList>
            <consortium name="US DOE Joint Genome Institute (JGI-PGF)"/>
            <person name="Walter F."/>
            <person name="Albersmeier A."/>
            <person name="Kalinowski J."/>
            <person name="Ruckert C."/>
        </authorList>
    </citation>
    <scope>NUCLEOTIDE SEQUENCE</scope>
    <source>
        <strain evidence="5">KCTC 12711</strain>
    </source>
</reference>
<dbReference type="GO" id="GO:0004252">
    <property type="term" value="F:serine-type endopeptidase activity"/>
    <property type="evidence" value="ECO:0007669"/>
    <property type="project" value="InterPro"/>
</dbReference>
<dbReference type="InterPro" id="IPR001478">
    <property type="entry name" value="PDZ"/>
</dbReference>
<evidence type="ECO:0000256" key="1">
    <source>
        <dbReference type="ARBA" id="ARBA00022670"/>
    </source>
</evidence>
<sequence>MKSLFALLMGMLVSLTVNAALPLAVEGQPLPSLAPMIERVQSSLVRIVVPVRAQARRDPFDDPFFRRFMDQRRKKTRDVVHIGAVVDAEQGFILTNEHSVRGINKAAVILNDGRRVDAVVVGSDLASDVALLKIDAADLTAIDLGDSSAMRIGDFVVSIGDPLGQQNTVVTGVISALAVPNSLQTHQQFIQSDAAIGSGVLVDLNGRLVGLNTAKSAQTASSSRIGFSTPVNLALRVKEQLVKYGTPQRGFLAVQVQDMTPDLARAFDIRQPGGAVITDVVPGSSAAEAGLVIGDVILSAGAQSIYRGNDLRAVVAQQFAGDALELGVARQGERLSLVPVLESSTRASKIGTMIHHQLEGATLDNMGARQVSTGSGEGVLVREVRKGSVAWEHGVRPNDIIVSANRKAVRDLDSFRKAIEGREVLMLNILRGNGALFLLLQ</sequence>
<keyword evidence="2" id="KW-0378">Hydrolase</keyword>
<dbReference type="InterPro" id="IPR036034">
    <property type="entry name" value="PDZ_sf"/>
</dbReference>
<gene>
    <name evidence="5" type="primary">degQ</name>
    <name evidence="5" type="ORF">GCM10008090_19840</name>
</gene>
<evidence type="ECO:0000256" key="3">
    <source>
        <dbReference type="SAM" id="SignalP"/>
    </source>
</evidence>
<dbReference type="SUPFAM" id="SSF50156">
    <property type="entry name" value="PDZ domain-like"/>
    <property type="match status" value="2"/>
</dbReference>
<dbReference type="SUPFAM" id="SSF50494">
    <property type="entry name" value="Trypsin-like serine proteases"/>
    <property type="match status" value="1"/>
</dbReference>
<keyword evidence="6" id="KW-1185">Reference proteome</keyword>
<name>A0A918VL38_9GAMM</name>
<dbReference type="EMBL" id="BMXA01000003">
    <property type="protein sequence ID" value="GHA10305.1"/>
    <property type="molecule type" value="Genomic_DNA"/>
</dbReference>
<dbReference type="PRINTS" id="PR00834">
    <property type="entry name" value="PROTEASES2C"/>
</dbReference>
<proteinExistence type="predicted"/>
<dbReference type="RefSeq" id="WP_189400440.1">
    <property type="nucleotide sequence ID" value="NZ_BMXA01000003.1"/>
</dbReference>